<feature type="chain" id="PRO_5020321275" evidence="1">
    <location>
        <begin position="23"/>
        <end position="77"/>
    </location>
</feature>
<feature type="signal peptide" evidence="1">
    <location>
        <begin position="1"/>
        <end position="22"/>
    </location>
</feature>
<dbReference type="AlphaFoldDB" id="A0A4Q8KDQ3"/>
<evidence type="ECO:0000256" key="1">
    <source>
        <dbReference type="SAM" id="SignalP"/>
    </source>
</evidence>
<dbReference type="EMBL" id="HAHH01000989">
    <property type="protein sequence ID" value="SNX38028.1"/>
    <property type="molecule type" value="Transcribed_RNA"/>
</dbReference>
<keyword evidence="1" id="KW-0732">Signal</keyword>
<organism evidence="2">
    <name type="scientific">Deinopis subrufa</name>
    <name type="common">Rufous net-casting spider</name>
    <dbReference type="NCBI Taxonomy" id="1905329"/>
    <lineage>
        <taxon>Eukaryota</taxon>
        <taxon>Metazoa</taxon>
        <taxon>Ecdysozoa</taxon>
        <taxon>Arthropoda</taxon>
        <taxon>Chelicerata</taxon>
        <taxon>Arachnida</taxon>
        <taxon>Araneae</taxon>
        <taxon>Araneomorphae</taxon>
        <taxon>Entelegynae</taxon>
        <taxon>Deinopoidea</taxon>
        <taxon>Deinopidae</taxon>
        <taxon>Deinopis</taxon>
    </lineage>
</organism>
<sequence length="77" mass="8613">MKLHVPLLLMGVALLVCATVEASESELEELEGERSCIAKWKLCGWRVTKLPCCKGTTCLCYHVAVFTHECKCQVPFK</sequence>
<name>A0A4Q8KDQ3_DEISU</name>
<reference evidence="2" key="1">
    <citation type="submission" date="2017-05" db="EMBL/GenBank/DDBJ databases">
        <authorList>
            <person name="QRISCLOUD D."/>
        </authorList>
    </citation>
    <scope>NUCLEOTIDE SEQUENCE</scope>
</reference>
<evidence type="ECO:0000313" key="2">
    <source>
        <dbReference type="EMBL" id="SNX38028.1"/>
    </source>
</evidence>
<proteinExistence type="predicted"/>
<accession>A0A4Q8KDQ3</accession>
<protein>
    <submittedName>
        <fullName evidence="2">U9-Deinotoxin-Dsu1b_1</fullName>
    </submittedName>
</protein>
<reference evidence="2" key="2">
    <citation type="submission" date="2019-05" db="EMBL/GenBank/DDBJ databases">
        <title>Unravelling the molecular evolution of spider venoms.</title>
        <authorList>
            <person name="Pineda S."/>
        </authorList>
    </citation>
    <scope>NUCLEOTIDE SEQUENCE</scope>
</reference>